<reference evidence="15" key="2">
    <citation type="submission" date="2020-07" db="EMBL/GenBank/DDBJ databases">
        <title>Flavobacterium sp. xlx-214.</title>
        <authorList>
            <person name="Yang C."/>
        </authorList>
    </citation>
    <scope>NUCLEOTIDE SEQUENCE [LARGE SCALE GENOMIC DNA]</scope>
    <source>
        <strain evidence="15">CX-624</strain>
    </source>
</reference>
<dbReference type="Proteomes" id="UP000539710">
    <property type="component" value="Unassembled WGS sequence"/>
</dbReference>
<evidence type="ECO:0000313" key="13">
    <source>
        <dbReference type="EMBL" id="QMS98899.1"/>
    </source>
</evidence>
<evidence type="ECO:0000256" key="7">
    <source>
        <dbReference type="ARBA" id="ARBA00023235"/>
    </source>
</evidence>
<keyword evidence="5 9" id="KW-0697">Rotamase</keyword>
<dbReference type="PROSITE" id="PS50059">
    <property type="entry name" value="FKBP_PPIASE"/>
    <property type="match status" value="1"/>
</dbReference>
<dbReference type="InterPro" id="IPR001179">
    <property type="entry name" value="PPIase_FKBP_dom"/>
</dbReference>
<keyword evidence="15" id="KW-1185">Reference proteome</keyword>
<evidence type="ECO:0000256" key="3">
    <source>
        <dbReference type="ARBA" id="ARBA00006577"/>
    </source>
</evidence>
<keyword evidence="7 9" id="KW-0413">Isomerase</keyword>
<dbReference type="Pfam" id="PF00254">
    <property type="entry name" value="FKBP_C"/>
    <property type="match status" value="1"/>
</dbReference>
<protein>
    <recommendedName>
        <fullName evidence="10">Peptidyl-prolyl cis-trans isomerase</fullName>
        <ecNumber evidence="10">5.2.1.8</ecNumber>
    </recommendedName>
</protein>
<dbReference type="RefSeq" id="WP_181885818.1">
    <property type="nucleotide sequence ID" value="NZ_CP059472.1"/>
</dbReference>
<evidence type="ECO:0000256" key="6">
    <source>
        <dbReference type="ARBA" id="ARBA00023186"/>
    </source>
</evidence>
<gene>
    <name evidence="13" type="ORF">H1R16_02510</name>
    <name evidence="12" type="ORF">H2507_00765</name>
</gene>
<comment type="subcellular location">
    <subcellularLocation>
        <location evidence="2">Cytoplasm</location>
    </subcellularLocation>
</comment>
<dbReference type="PANTHER" id="PTHR47861">
    <property type="entry name" value="FKBP-TYPE PEPTIDYL-PROLYL CIS-TRANS ISOMERASE SLYD"/>
    <property type="match status" value="1"/>
</dbReference>
<dbReference type="GO" id="GO:0042026">
    <property type="term" value="P:protein refolding"/>
    <property type="evidence" value="ECO:0007669"/>
    <property type="project" value="UniProtKB-ARBA"/>
</dbReference>
<feature type="domain" description="PPIase FKBP-type" evidence="11">
    <location>
        <begin position="6"/>
        <end position="84"/>
    </location>
</feature>
<dbReference type="EMBL" id="CP059472">
    <property type="protein sequence ID" value="QMS98899.1"/>
    <property type="molecule type" value="Genomic_DNA"/>
</dbReference>
<evidence type="ECO:0000313" key="15">
    <source>
        <dbReference type="Proteomes" id="UP000539710"/>
    </source>
</evidence>
<comment type="similarity">
    <text evidence="3 10">Belongs to the FKBP-type PPIase family.</text>
</comment>
<evidence type="ECO:0000256" key="5">
    <source>
        <dbReference type="ARBA" id="ARBA00023110"/>
    </source>
</evidence>
<accession>A0A7D7LN00</accession>
<dbReference type="AlphaFoldDB" id="A0A7D7LN00"/>
<reference evidence="12" key="3">
    <citation type="submission" date="2020-07" db="EMBL/GenBank/DDBJ databases">
        <authorList>
            <person name="Yang C."/>
        </authorList>
    </citation>
    <scope>NUCLEOTIDE SEQUENCE</scope>
    <source>
        <strain evidence="12">Cx-624</strain>
    </source>
</reference>
<evidence type="ECO:0000256" key="4">
    <source>
        <dbReference type="ARBA" id="ARBA00022490"/>
    </source>
</evidence>
<comment type="function">
    <text evidence="8">Also involved in hydrogenase metallocenter assembly, probably by participating in the nickel insertion step. This function in hydrogenase biosynthesis requires chaperone activity and the presence of the metal-binding domain, but not PPIase activity.</text>
</comment>
<dbReference type="EC" id="5.2.1.8" evidence="10"/>
<dbReference type="KEGG" id="cbau:H1R16_02510"/>
<dbReference type="GO" id="GO:0003755">
    <property type="term" value="F:peptidyl-prolyl cis-trans isomerase activity"/>
    <property type="evidence" value="ECO:0007669"/>
    <property type="project" value="UniProtKB-UniRule"/>
</dbReference>
<dbReference type="PANTHER" id="PTHR47861:SF3">
    <property type="entry name" value="FKBP-TYPE PEPTIDYL-PROLYL CIS-TRANS ISOMERASE SLYD"/>
    <property type="match status" value="1"/>
</dbReference>
<dbReference type="SUPFAM" id="SSF54534">
    <property type="entry name" value="FKBP-like"/>
    <property type="match status" value="1"/>
</dbReference>
<evidence type="ECO:0000256" key="10">
    <source>
        <dbReference type="RuleBase" id="RU003915"/>
    </source>
</evidence>
<dbReference type="Gene3D" id="3.10.50.40">
    <property type="match status" value="1"/>
</dbReference>
<dbReference type="EMBL" id="JACEUX010000001">
    <property type="protein sequence ID" value="MBA5245693.1"/>
    <property type="molecule type" value="Genomic_DNA"/>
</dbReference>
<evidence type="ECO:0000256" key="8">
    <source>
        <dbReference type="ARBA" id="ARBA00037071"/>
    </source>
</evidence>
<comment type="catalytic activity">
    <reaction evidence="1 9 10">
        <text>[protein]-peptidylproline (omega=180) = [protein]-peptidylproline (omega=0)</text>
        <dbReference type="Rhea" id="RHEA:16237"/>
        <dbReference type="Rhea" id="RHEA-COMP:10747"/>
        <dbReference type="Rhea" id="RHEA-COMP:10748"/>
        <dbReference type="ChEBI" id="CHEBI:83833"/>
        <dbReference type="ChEBI" id="CHEBI:83834"/>
        <dbReference type="EC" id="5.2.1.8"/>
    </reaction>
</comment>
<dbReference type="Proteomes" id="UP000515349">
    <property type="component" value="Chromosome"/>
</dbReference>
<evidence type="ECO:0000256" key="2">
    <source>
        <dbReference type="ARBA" id="ARBA00004496"/>
    </source>
</evidence>
<name>A0A7D7LN00_9FLAO</name>
<dbReference type="InterPro" id="IPR046357">
    <property type="entry name" value="PPIase_dom_sf"/>
</dbReference>
<keyword evidence="6" id="KW-0143">Chaperone</keyword>
<evidence type="ECO:0000259" key="11">
    <source>
        <dbReference type="PROSITE" id="PS50059"/>
    </source>
</evidence>
<evidence type="ECO:0000313" key="12">
    <source>
        <dbReference type="EMBL" id="MBA5245693.1"/>
    </source>
</evidence>
<dbReference type="GO" id="GO:0005737">
    <property type="term" value="C:cytoplasm"/>
    <property type="evidence" value="ECO:0007669"/>
    <property type="project" value="UniProtKB-SubCell"/>
</dbReference>
<reference evidence="13 14" key="1">
    <citation type="submission" date="2020-07" db="EMBL/GenBank/DDBJ databases">
        <title>Chryseobacterium sp.cx-624.</title>
        <authorList>
            <person name="Yang C."/>
        </authorList>
    </citation>
    <scope>NUCLEOTIDE SEQUENCE [LARGE SCALE GENOMIC DNA]</scope>
    <source>
        <strain evidence="13">Cx-624</strain>
        <strain evidence="14">cx-624</strain>
    </source>
</reference>
<evidence type="ECO:0000256" key="9">
    <source>
        <dbReference type="PROSITE-ProRule" id="PRU00277"/>
    </source>
</evidence>
<evidence type="ECO:0000313" key="14">
    <source>
        <dbReference type="Proteomes" id="UP000515349"/>
    </source>
</evidence>
<evidence type="ECO:0000256" key="1">
    <source>
        <dbReference type="ARBA" id="ARBA00000971"/>
    </source>
</evidence>
<keyword evidence="4" id="KW-0963">Cytoplasm</keyword>
<proteinExistence type="inferred from homology"/>
<organism evidence="13 14">
    <name type="scientific">Marnyiella aurantia</name>
    <dbReference type="NCBI Taxonomy" id="2758037"/>
    <lineage>
        <taxon>Bacteria</taxon>
        <taxon>Pseudomonadati</taxon>
        <taxon>Bacteroidota</taxon>
        <taxon>Flavobacteriia</taxon>
        <taxon>Flavobacteriales</taxon>
        <taxon>Weeksellaceae</taxon>
        <taxon>Marnyiella</taxon>
    </lineage>
</organism>
<sequence>MTIEKNHVVALQYTLNAIEENGAQTFIEKTDAENPFTFIYGVGMMLPKFEQEIEGLAAGDKKTFTLTPQEGYGEKAENASTQLPAEMFVQSGMPPIGAILPLQDQDGNHLSAVVTEVADDAVTVDLNHPMAGKTLNFDVEVVLTRPATEEELSHGHAHGVDGQSGH</sequence>